<gene>
    <name evidence="6" type="ORF">SNE35_22955</name>
</gene>
<dbReference type="Proteomes" id="UP001285263">
    <property type="component" value="Unassembled WGS sequence"/>
</dbReference>
<dbReference type="RefSeq" id="WP_320425352.1">
    <property type="nucleotide sequence ID" value="NZ_JAXCLA010000008.1"/>
</dbReference>
<dbReference type="PANTHER" id="PTHR47506">
    <property type="entry name" value="TRANSCRIPTIONAL REGULATORY PROTEIN"/>
    <property type="match status" value="1"/>
</dbReference>
<evidence type="ECO:0000256" key="4">
    <source>
        <dbReference type="PROSITE-ProRule" id="PRU00335"/>
    </source>
</evidence>
<keyword evidence="2 4" id="KW-0238">DNA-binding</keyword>
<keyword evidence="3" id="KW-0804">Transcription</keyword>
<dbReference type="Gene3D" id="1.10.357.10">
    <property type="entry name" value="Tetracycline Repressor, domain 2"/>
    <property type="match status" value="1"/>
</dbReference>
<sequence>MAGVRQFDEQETFDKSIELFWRKGYAVTSMQDLANATGVQRGSLYNAYGSKDALFLRAYEVHTERYLAKARQALARPTLKSSLNSFFDFIVDWLLEGAPARGCLSTKTVFGSELVEPQIRDAVGALLDGLEAAVRERLSQPDKTGGKLALSPAKAARLVITVTRGIVVLERIYPDDRQRLRAAADSLLEVLFE</sequence>
<reference evidence="6 7" key="1">
    <citation type="submission" date="2023-11" db="EMBL/GenBank/DDBJ databases">
        <title>Paucibacter sp. nov., isolated from fresh soil in Korea.</title>
        <authorList>
            <person name="Le N.T.T."/>
        </authorList>
    </citation>
    <scope>NUCLEOTIDE SEQUENCE [LARGE SCALE GENOMIC DNA]</scope>
    <source>
        <strain evidence="6 7">R3-3</strain>
    </source>
</reference>
<evidence type="ECO:0000313" key="7">
    <source>
        <dbReference type="Proteomes" id="UP001285263"/>
    </source>
</evidence>
<dbReference type="EMBL" id="JAXCLA010000008">
    <property type="protein sequence ID" value="MDY0747381.1"/>
    <property type="molecule type" value="Genomic_DNA"/>
</dbReference>
<dbReference type="SUPFAM" id="SSF46689">
    <property type="entry name" value="Homeodomain-like"/>
    <property type="match status" value="1"/>
</dbReference>
<evidence type="ECO:0000259" key="5">
    <source>
        <dbReference type="PROSITE" id="PS50977"/>
    </source>
</evidence>
<feature type="domain" description="HTH tetR-type" evidence="5">
    <location>
        <begin position="6"/>
        <end position="66"/>
    </location>
</feature>
<organism evidence="6 7">
    <name type="scientific">Roseateles agri</name>
    <dbReference type="NCBI Taxonomy" id="3098619"/>
    <lineage>
        <taxon>Bacteria</taxon>
        <taxon>Pseudomonadati</taxon>
        <taxon>Pseudomonadota</taxon>
        <taxon>Betaproteobacteria</taxon>
        <taxon>Burkholderiales</taxon>
        <taxon>Sphaerotilaceae</taxon>
        <taxon>Roseateles</taxon>
    </lineage>
</organism>
<evidence type="ECO:0000256" key="3">
    <source>
        <dbReference type="ARBA" id="ARBA00023163"/>
    </source>
</evidence>
<feature type="DNA-binding region" description="H-T-H motif" evidence="4">
    <location>
        <begin position="29"/>
        <end position="48"/>
    </location>
</feature>
<keyword evidence="7" id="KW-1185">Reference proteome</keyword>
<evidence type="ECO:0000313" key="6">
    <source>
        <dbReference type="EMBL" id="MDY0747381.1"/>
    </source>
</evidence>
<dbReference type="InterPro" id="IPR009057">
    <property type="entry name" value="Homeodomain-like_sf"/>
</dbReference>
<proteinExistence type="predicted"/>
<dbReference type="PANTHER" id="PTHR47506:SF1">
    <property type="entry name" value="HTH-TYPE TRANSCRIPTIONAL REGULATOR YJDC"/>
    <property type="match status" value="1"/>
</dbReference>
<dbReference type="Gene3D" id="1.10.10.60">
    <property type="entry name" value="Homeodomain-like"/>
    <property type="match status" value="1"/>
</dbReference>
<dbReference type="InterPro" id="IPR001647">
    <property type="entry name" value="HTH_TetR"/>
</dbReference>
<keyword evidence="1" id="KW-0805">Transcription regulation</keyword>
<dbReference type="SUPFAM" id="SSF48498">
    <property type="entry name" value="Tetracyclin repressor-like, C-terminal domain"/>
    <property type="match status" value="1"/>
</dbReference>
<evidence type="ECO:0000256" key="1">
    <source>
        <dbReference type="ARBA" id="ARBA00023015"/>
    </source>
</evidence>
<dbReference type="PROSITE" id="PS50977">
    <property type="entry name" value="HTH_TETR_2"/>
    <property type="match status" value="1"/>
</dbReference>
<dbReference type="InterPro" id="IPR036271">
    <property type="entry name" value="Tet_transcr_reg_TetR-rel_C_sf"/>
</dbReference>
<protein>
    <submittedName>
        <fullName evidence="6">TetR/AcrR family transcriptional regulator</fullName>
    </submittedName>
</protein>
<dbReference type="Pfam" id="PF00440">
    <property type="entry name" value="TetR_N"/>
    <property type="match status" value="1"/>
</dbReference>
<name>A0ABU5DM55_9BURK</name>
<comment type="caution">
    <text evidence="6">The sequence shown here is derived from an EMBL/GenBank/DDBJ whole genome shotgun (WGS) entry which is preliminary data.</text>
</comment>
<accession>A0ABU5DM55</accession>
<dbReference type="PRINTS" id="PR00455">
    <property type="entry name" value="HTHTETR"/>
</dbReference>
<evidence type="ECO:0000256" key="2">
    <source>
        <dbReference type="ARBA" id="ARBA00023125"/>
    </source>
</evidence>